<protein>
    <submittedName>
        <fullName evidence="2">Flavodoxin</fullName>
    </submittedName>
</protein>
<dbReference type="AlphaFoldDB" id="A0A3E4S6M7"/>
<dbReference type="SUPFAM" id="SSF52218">
    <property type="entry name" value="Flavoproteins"/>
    <property type="match status" value="1"/>
</dbReference>
<accession>A0A3E4S6M7</accession>
<dbReference type="PANTHER" id="PTHR39201">
    <property type="entry name" value="EXPORTED PROTEIN-RELATED"/>
    <property type="match status" value="1"/>
</dbReference>
<feature type="domain" description="Flavodoxin-like" evidence="1">
    <location>
        <begin position="26"/>
        <end position="171"/>
    </location>
</feature>
<dbReference type="Pfam" id="PF12682">
    <property type="entry name" value="Flavodoxin_4"/>
    <property type="match status" value="1"/>
</dbReference>
<evidence type="ECO:0000313" key="3">
    <source>
        <dbReference type="Proteomes" id="UP000261288"/>
    </source>
</evidence>
<evidence type="ECO:0000313" key="2">
    <source>
        <dbReference type="EMBL" id="RGL51016.1"/>
    </source>
</evidence>
<dbReference type="InterPro" id="IPR029039">
    <property type="entry name" value="Flavoprotein-like_sf"/>
</dbReference>
<name>A0A3E4S6M7_BIFLN</name>
<dbReference type="Gene3D" id="3.40.50.360">
    <property type="match status" value="1"/>
</dbReference>
<sequence>MLSNNAVVVYFSRTGENYSVGEIEVGNTAKVAQVIASRIGAPTVEIVPVEPYPNVYDEAVAQATQERSAGARPAFTLVAGDGADNPAAMLDSAETIYLGYPIWRSDMPMPVYTFLESRDWSGKTIAPFCTHEGSGLADTVASIRRVVVGATVLDGMELRGAVAQNDVDATVRAVDGWLG</sequence>
<dbReference type="GO" id="GO:0010181">
    <property type="term" value="F:FMN binding"/>
    <property type="evidence" value="ECO:0007669"/>
    <property type="project" value="InterPro"/>
</dbReference>
<dbReference type="RefSeq" id="WP_011068495.1">
    <property type="nucleotide sequence ID" value="NZ_CP174190.1"/>
</dbReference>
<dbReference type="InterPro" id="IPR008254">
    <property type="entry name" value="Flavodoxin/NO_synth"/>
</dbReference>
<evidence type="ECO:0000259" key="1">
    <source>
        <dbReference type="Pfam" id="PF12682"/>
    </source>
</evidence>
<dbReference type="Proteomes" id="UP000261288">
    <property type="component" value="Unassembled WGS sequence"/>
</dbReference>
<gene>
    <name evidence="2" type="ORF">DXC63_02990</name>
</gene>
<proteinExistence type="predicted"/>
<dbReference type="PANTHER" id="PTHR39201:SF1">
    <property type="entry name" value="FLAVODOXIN-LIKE DOMAIN-CONTAINING PROTEIN"/>
    <property type="match status" value="1"/>
</dbReference>
<organism evidence="2 3">
    <name type="scientific">Bifidobacterium longum</name>
    <dbReference type="NCBI Taxonomy" id="216816"/>
    <lineage>
        <taxon>Bacteria</taxon>
        <taxon>Bacillati</taxon>
        <taxon>Actinomycetota</taxon>
        <taxon>Actinomycetes</taxon>
        <taxon>Bifidobacteriales</taxon>
        <taxon>Bifidobacteriaceae</taxon>
        <taxon>Bifidobacterium</taxon>
    </lineage>
</organism>
<reference evidence="2 3" key="1">
    <citation type="submission" date="2018-08" db="EMBL/GenBank/DDBJ databases">
        <title>A genome reference for cultivated species of the human gut microbiota.</title>
        <authorList>
            <person name="Zou Y."/>
            <person name="Xue W."/>
            <person name="Luo G."/>
        </authorList>
    </citation>
    <scope>NUCLEOTIDE SEQUENCE [LARGE SCALE GENOMIC DNA]</scope>
    <source>
        <strain evidence="2 3">TF06-45A</strain>
    </source>
</reference>
<comment type="caution">
    <text evidence="2">The sequence shown here is derived from an EMBL/GenBank/DDBJ whole genome shotgun (WGS) entry which is preliminary data.</text>
</comment>
<dbReference type="EMBL" id="QSRZ01000003">
    <property type="protein sequence ID" value="RGL51016.1"/>
    <property type="molecule type" value="Genomic_DNA"/>
</dbReference>